<reference evidence="1 2" key="1">
    <citation type="submission" date="2017-07" db="EMBL/GenBank/DDBJ databases">
        <title>Complete genome sequence of Oryzomicrobium terrae TPP412.</title>
        <authorList>
            <person name="Chiu L.-W."/>
            <person name="Lo K.-J."/>
            <person name="Tsai Y.-M."/>
            <person name="Lin S.-S."/>
            <person name="Kuo C.-H."/>
            <person name="Liu C.-T."/>
        </authorList>
    </citation>
    <scope>NUCLEOTIDE SEQUENCE [LARGE SCALE GENOMIC DNA]</scope>
    <source>
        <strain evidence="1 2">TPP412</strain>
    </source>
</reference>
<name>A0A5C1E5X2_9RHOO</name>
<evidence type="ECO:0000313" key="1">
    <source>
        <dbReference type="EMBL" id="QEL63678.1"/>
    </source>
</evidence>
<dbReference type="EMBL" id="CP022579">
    <property type="protein sequence ID" value="QEL63678.1"/>
    <property type="molecule type" value="Genomic_DNA"/>
</dbReference>
<protein>
    <submittedName>
        <fullName evidence="1">Uncharacterized protein</fullName>
    </submittedName>
</protein>
<gene>
    <name evidence="1" type="ORF">OTERR_02020</name>
</gene>
<dbReference type="InterPro" id="IPR038690">
    <property type="entry name" value="NusG_2_sf"/>
</dbReference>
<dbReference type="Proteomes" id="UP000323671">
    <property type="component" value="Chromosome"/>
</dbReference>
<dbReference type="Pfam" id="PF07009">
    <property type="entry name" value="NusG_II"/>
    <property type="match status" value="1"/>
</dbReference>
<dbReference type="CDD" id="cd09910">
    <property type="entry name" value="NGN-insert_like"/>
    <property type="match status" value="1"/>
</dbReference>
<organism evidence="1 2">
    <name type="scientific">Oryzomicrobium terrae</name>
    <dbReference type="NCBI Taxonomy" id="1735038"/>
    <lineage>
        <taxon>Bacteria</taxon>
        <taxon>Pseudomonadati</taxon>
        <taxon>Pseudomonadota</taxon>
        <taxon>Betaproteobacteria</taxon>
        <taxon>Rhodocyclales</taxon>
        <taxon>Rhodocyclaceae</taxon>
        <taxon>Oryzomicrobium</taxon>
    </lineage>
</organism>
<accession>A0A5C1E5X2</accession>
<keyword evidence="2" id="KW-1185">Reference proteome</keyword>
<evidence type="ECO:0000313" key="2">
    <source>
        <dbReference type="Proteomes" id="UP000323671"/>
    </source>
</evidence>
<dbReference type="Gene3D" id="2.60.320.10">
    <property type="entry name" value="N-utilization substance G protein NusG, insert domain"/>
    <property type="match status" value="1"/>
</dbReference>
<proteinExistence type="predicted"/>
<dbReference type="KEGG" id="otr:OTERR_02020"/>
<sequence length="118" mass="12449">MRPGDWLVLLLATVLTAASFPLLWQKGAAERAVVRQDGQVVAELALTAPRTLAVSGPLGTTVIAVERGRARVASDPGPRQLCVRQGWLARPGEMALCAPNRVSLTIAGGRGAYDTLAY</sequence>
<dbReference type="AlphaFoldDB" id="A0A5C1E5X2"/>